<dbReference type="PROSITE" id="PS00175">
    <property type="entry name" value="PG_MUTASE"/>
    <property type="match status" value="1"/>
</dbReference>
<dbReference type="GO" id="GO:0016791">
    <property type="term" value="F:phosphatase activity"/>
    <property type="evidence" value="ECO:0007669"/>
    <property type="project" value="TreeGrafter"/>
</dbReference>
<dbReference type="SUPFAM" id="SSF53254">
    <property type="entry name" value="Phosphoglycerate mutase-like"/>
    <property type="match status" value="1"/>
</dbReference>
<dbReference type="AlphaFoldDB" id="N4W783"/>
<feature type="active site" description="Proton donor/acceptor" evidence="1">
    <location>
        <position position="82"/>
    </location>
</feature>
<dbReference type="SMART" id="SM00855">
    <property type="entry name" value="PGAM"/>
    <property type="match status" value="1"/>
</dbReference>
<dbReference type="CDD" id="cd07067">
    <property type="entry name" value="HP_PGM_like"/>
    <property type="match status" value="1"/>
</dbReference>
<dbReference type="eggNOG" id="COG0406">
    <property type="taxonomic scope" value="Bacteria"/>
</dbReference>
<name>N4W783_9BACI</name>
<accession>N4W783</accession>
<dbReference type="PANTHER" id="PTHR48100:SF59">
    <property type="entry name" value="ADENOSYLCOBALAMIN_ALPHA-RIBAZOLE PHOSPHATASE"/>
    <property type="match status" value="1"/>
</dbReference>
<dbReference type="PATRIC" id="fig|1308866.3.peg.2598"/>
<dbReference type="Pfam" id="PF00300">
    <property type="entry name" value="His_Phos_1"/>
    <property type="match status" value="1"/>
</dbReference>
<gene>
    <name evidence="3" type="ORF">J416_12849</name>
</gene>
<dbReference type="InterPro" id="IPR050275">
    <property type="entry name" value="PGM_Phosphatase"/>
</dbReference>
<comment type="caution">
    <text evidence="3">The sequence shown here is derived from an EMBL/GenBank/DDBJ whole genome shotgun (WGS) entry which is preliminary data.</text>
</comment>
<dbReference type="STRING" id="1308866.J416_12849"/>
<feature type="binding site" evidence="2">
    <location>
        <position position="58"/>
    </location>
    <ligand>
        <name>substrate</name>
    </ligand>
</feature>
<dbReference type="PANTHER" id="PTHR48100">
    <property type="entry name" value="BROAD-SPECIFICITY PHOSPHATASE YOR283W-RELATED"/>
    <property type="match status" value="1"/>
</dbReference>
<evidence type="ECO:0000256" key="1">
    <source>
        <dbReference type="PIRSR" id="PIRSR613078-1"/>
    </source>
</evidence>
<dbReference type="InterPro" id="IPR001345">
    <property type="entry name" value="PG/BPGM_mutase_AS"/>
</dbReference>
<dbReference type="Proteomes" id="UP000012283">
    <property type="component" value="Unassembled WGS sequence"/>
</dbReference>
<feature type="binding site" evidence="2">
    <location>
        <begin position="8"/>
        <end position="15"/>
    </location>
    <ligand>
        <name>substrate</name>
    </ligand>
</feature>
<dbReference type="InterPro" id="IPR013078">
    <property type="entry name" value="His_Pase_superF_clade-1"/>
</dbReference>
<dbReference type="Gene3D" id="3.40.50.1240">
    <property type="entry name" value="Phosphoglycerate mutase-like"/>
    <property type="match status" value="1"/>
</dbReference>
<feature type="active site" description="Tele-phosphohistidine intermediate" evidence="1">
    <location>
        <position position="9"/>
    </location>
</feature>
<dbReference type="GO" id="GO:0005737">
    <property type="term" value="C:cytoplasm"/>
    <property type="evidence" value="ECO:0007669"/>
    <property type="project" value="TreeGrafter"/>
</dbReference>
<protein>
    <submittedName>
        <fullName evidence="3">Phosphatase YhfR</fullName>
    </submittedName>
</protein>
<proteinExistence type="predicted"/>
<dbReference type="InterPro" id="IPR029033">
    <property type="entry name" value="His_PPase_superfam"/>
</dbReference>
<dbReference type="RefSeq" id="WP_003472631.1">
    <property type="nucleotide sequence ID" value="NZ_APML01000060.1"/>
</dbReference>
<dbReference type="OrthoDB" id="9782128at2"/>
<evidence type="ECO:0000313" key="3">
    <source>
        <dbReference type="EMBL" id="ENH96093.1"/>
    </source>
</evidence>
<evidence type="ECO:0000313" key="4">
    <source>
        <dbReference type="Proteomes" id="UP000012283"/>
    </source>
</evidence>
<evidence type="ECO:0000256" key="2">
    <source>
        <dbReference type="PIRSR" id="PIRSR613078-2"/>
    </source>
</evidence>
<sequence length="190" mass="21502">MTTICLVRHGETDWNVAERLQGMTDIPLNDRGIRQAQACANYLKDAAWDVIVTSPLQRARKTADIINQSLQVPLTELDECKERSFGDAEGMTIEKKNQKYKDAPIPNQEDRATFRKRVLSGISKINQRYHGQKVLLVAHGAVIGTILREFTTSEMNAGHTKLLNACISNIAFHSNQWEVRNFNQVDHLSE</sequence>
<keyword evidence="4" id="KW-1185">Reference proteome</keyword>
<reference evidence="3 4" key="1">
    <citation type="submission" date="2013-03" db="EMBL/GenBank/DDBJ databases">
        <title>Draft genome sequence of Gracibacillus halophilus YIM-C55.5, a moderately halophilic and thermophilic organism from the Xiaochaidamu salt lake.</title>
        <authorList>
            <person name="Sugumar T."/>
            <person name="Polireddy D.R."/>
            <person name="Antony A."/>
            <person name="Madhava Y.R."/>
            <person name="Sivakumar N."/>
        </authorList>
    </citation>
    <scope>NUCLEOTIDE SEQUENCE [LARGE SCALE GENOMIC DNA]</scope>
    <source>
        <strain evidence="3 4">YIM-C55.5</strain>
    </source>
</reference>
<organism evidence="3 4">
    <name type="scientific">Gracilibacillus halophilus YIM-C55.5</name>
    <dbReference type="NCBI Taxonomy" id="1308866"/>
    <lineage>
        <taxon>Bacteria</taxon>
        <taxon>Bacillati</taxon>
        <taxon>Bacillota</taxon>
        <taxon>Bacilli</taxon>
        <taxon>Bacillales</taxon>
        <taxon>Bacillaceae</taxon>
        <taxon>Gracilibacillus</taxon>
    </lineage>
</organism>
<dbReference type="EMBL" id="APML01000060">
    <property type="protein sequence ID" value="ENH96093.1"/>
    <property type="molecule type" value="Genomic_DNA"/>
</dbReference>